<organism evidence="5 7">
    <name type="scientific">Saliniramus fredricksonii</name>
    <dbReference type="NCBI Taxonomy" id="1653334"/>
    <lineage>
        <taxon>Bacteria</taxon>
        <taxon>Pseudomonadati</taxon>
        <taxon>Pseudomonadota</taxon>
        <taxon>Alphaproteobacteria</taxon>
        <taxon>Hyphomicrobiales</taxon>
        <taxon>Salinarimonadaceae</taxon>
        <taxon>Saliniramus</taxon>
    </lineage>
</organism>
<comment type="subcellular location">
    <subcellularLocation>
        <location evidence="1">Cytoplasm</location>
    </subcellularLocation>
</comment>
<comment type="caution">
    <text evidence="5">The sequence shown here is derived from an EMBL/GenBank/DDBJ whole genome shotgun (WGS) entry which is preliminary data.</text>
</comment>
<dbReference type="InterPro" id="IPR002347">
    <property type="entry name" value="SDR_fam"/>
</dbReference>
<dbReference type="STRING" id="1653334.GA0071312_2986"/>
<dbReference type="PRINTS" id="PR00081">
    <property type="entry name" value="GDHRDH"/>
</dbReference>
<name>A0A0N8KEH3_9HYPH</name>
<dbReference type="Proteomes" id="UP000050497">
    <property type="component" value="Unassembled WGS sequence"/>
</dbReference>
<dbReference type="GO" id="GO:0005737">
    <property type="term" value="C:cytoplasm"/>
    <property type="evidence" value="ECO:0007669"/>
    <property type="project" value="UniProtKB-SubCell"/>
</dbReference>
<reference evidence="5 7" key="1">
    <citation type="submission" date="2015-09" db="EMBL/GenBank/DDBJ databases">
        <title>Identification and resolution of microdiversity through metagenomic sequencing of parallel consortia.</title>
        <authorList>
            <person name="Nelson W.C."/>
            <person name="Romine M.F."/>
            <person name="Lindemann S.R."/>
        </authorList>
    </citation>
    <scope>NUCLEOTIDE SEQUENCE [LARGE SCALE GENOMIC DNA]</scope>
    <source>
        <strain evidence="5">HL-109</strain>
    </source>
</reference>
<dbReference type="RefSeq" id="WP_074445585.1">
    <property type="nucleotide sequence ID" value="NZ_FMBM01000002.1"/>
</dbReference>
<keyword evidence="3" id="KW-0521">NADP</keyword>
<gene>
    <name evidence="6" type="ORF">GA0071312_2986</name>
    <name evidence="5" type="ORF">HLUCCO17_06795</name>
</gene>
<dbReference type="Pfam" id="PF00106">
    <property type="entry name" value="adh_short"/>
    <property type="match status" value="1"/>
</dbReference>
<evidence type="ECO:0000313" key="6">
    <source>
        <dbReference type="EMBL" id="SCC82012.1"/>
    </source>
</evidence>
<evidence type="ECO:0000256" key="2">
    <source>
        <dbReference type="ARBA" id="ARBA00022490"/>
    </source>
</evidence>
<keyword evidence="8" id="KW-1185">Reference proteome</keyword>
<dbReference type="PATRIC" id="fig|1653334.4.peg.2434"/>
<dbReference type="Proteomes" id="UP000182800">
    <property type="component" value="Unassembled WGS sequence"/>
</dbReference>
<evidence type="ECO:0000313" key="5">
    <source>
        <dbReference type="EMBL" id="KPQ11338.1"/>
    </source>
</evidence>
<protein>
    <submittedName>
        <fullName evidence="5 6">Dehydrogenase</fullName>
    </submittedName>
</protein>
<keyword evidence="4" id="KW-0560">Oxidoreductase</keyword>
<dbReference type="PANTHER" id="PTHR44085">
    <property type="entry name" value="SEPIAPTERIN REDUCTASE"/>
    <property type="match status" value="1"/>
</dbReference>
<dbReference type="InterPro" id="IPR036291">
    <property type="entry name" value="NAD(P)-bd_dom_sf"/>
</dbReference>
<dbReference type="GO" id="GO:0004757">
    <property type="term" value="F:sepiapterin reductase (NADP+) activity"/>
    <property type="evidence" value="ECO:0007669"/>
    <property type="project" value="TreeGrafter"/>
</dbReference>
<dbReference type="EMBL" id="FMBM01000002">
    <property type="protein sequence ID" value="SCC82012.1"/>
    <property type="molecule type" value="Genomic_DNA"/>
</dbReference>
<dbReference type="Gene3D" id="3.40.50.720">
    <property type="entry name" value="NAD(P)-binding Rossmann-like Domain"/>
    <property type="match status" value="1"/>
</dbReference>
<dbReference type="InterPro" id="IPR051721">
    <property type="entry name" value="Biopterin_syn/organic_redct"/>
</dbReference>
<dbReference type="SUPFAM" id="SSF51735">
    <property type="entry name" value="NAD(P)-binding Rossmann-fold domains"/>
    <property type="match status" value="1"/>
</dbReference>
<proteinExistence type="predicted"/>
<evidence type="ECO:0000313" key="8">
    <source>
        <dbReference type="Proteomes" id="UP000182800"/>
    </source>
</evidence>
<dbReference type="AlphaFoldDB" id="A0A0N8KEH3"/>
<dbReference type="PANTHER" id="PTHR44085:SF2">
    <property type="entry name" value="SEPIAPTERIN REDUCTASE"/>
    <property type="match status" value="1"/>
</dbReference>
<keyword evidence="2" id="KW-0963">Cytoplasm</keyword>
<evidence type="ECO:0000256" key="1">
    <source>
        <dbReference type="ARBA" id="ARBA00004496"/>
    </source>
</evidence>
<reference evidence="6 8" key="2">
    <citation type="submission" date="2016-08" db="EMBL/GenBank/DDBJ databases">
        <authorList>
            <person name="Varghese N."/>
            <person name="Submissions Spin"/>
        </authorList>
    </citation>
    <scope>NUCLEOTIDE SEQUENCE [LARGE SCALE GENOMIC DNA]</scope>
    <source>
        <strain evidence="6 8">HL-109</strain>
    </source>
</reference>
<dbReference type="NCBIfam" id="NF005436">
    <property type="entry name" value="PRK07023.1"/>
    <property type="match status" value="1"/>
</dbReference>
<dbReference type="EMBL" id="LJSX01000008">
    <property type="protein sequence ID" value="KPQ11338.1"/>
    <property type="molecule type" value="Genomic_DNA"/>
</dbReference>
<dbReference type="GO" id="GO:0006729">
    <property type="term" value="P:tetrahydrobiopterin biosynthetic process"/>
    <property type="evidence" value="ECO:0007669"/>
    <property type="project" value="TreeGrafter"/>
</dbReference>
<accession>A0A0N8KEH3</accession>
<evidence type="ECO:0000313" key="7">
    <source>
        <dbReference type="Proteomes" id="UP000050497"/>
    </source>
</evidence>
<evidence type="ECO:0000256" key="3">
    <source>
        <dbReference type="ARBA" id="ARBA00022857"/>
    </source>
</evidence>
<evidence type="ECO:0000256" key="4">
    <source>
        <dbReference type="ARBA" id="ARBA00023002"/>
    </source>
</evidence>
<sequence length="244" mass="25710">MIKAIVTGHSRGLGGGMAQALLARDVRVLGVSRRSNAALAERFSQNLQEVTLDLSDAQAAQSWLAGAEMRDFLADAQTAILINNAGIVQPIGPSGALDIATIAQAVTLNIAGPLMAANAFIAATEKVADRRIMHISSGAGRRPMPGWSIYCATKAALDHHARSLAADTVPHLAIESLAPGVIDTDMQGEIRATTPEQFTLREQFVAMKQNNDLSSPESCGEAIVAHLLGPRFGAEVITDIRQLG</sequence>